<reference evidence="1" key="1">
    <citation type="submission" date="2023-02" db="EMBL/GenBank/DDBJ databases">
        <title>Description and genomic characterization of Salipiger bruguierae sp. nov., isolated from the sediment of mangrove plant Bruguiera sexangula.</title>
        <authorList>
            <person name="Long M."/>
        </authorList>
    </citation>
    <scope>NUCLEOTIDE SEQUENCE</scope>
    <source>
        <strain evidence="1">H15</strain>
    </source>
</reference>
<dbReference type="RefSeq" id="WP_353471946.1">
    <property type="nucleotide sequence ID" value="NZ_CP123384.1"/>
</dbReference>
<proteinExistence type="predicted"/>
<sequence length="227" mass="25511">MVIAVEAHRIAYMALPKAGCTSVKAALAQIDPSVQEAEAAQVHALYPTRRFRPHRWEAVADHWRFCVVRDPLRRLLSVYSNRVVELRELHNSRRLRRPGAGLPLDPDADTFFLNLAAYRDAASAIRHHLLPAWLFLGPDLDRYDRIYTTAMLGELGADLARRSGMAVHMPRENASAERLDPDSLRPETLAALAAQLAPEYEYLNAFFPNPFKPGGRFSCAASLRRVS</sequence>
<organism evidence="1">
    <name type="scientific">Alloyangia sp. H15</name>
    <dbReference type="NCBI Taxonomy" id="3029062"/>
    <lineage>
        <taxon>Bacteria</taxon>
        <taxon>Pseudomonadati</taxon>
        <taxon>Pseudomonadota</taxon>
        <taxon>Alphaproteobacteria</taxon>
        <taxon>Rhodobacterales</taxon>
        <taxon>Roseobacteraceae</taxon>
        <taxon>Alloyangia</taxon>
    </lineage>
</organism>
<name>A0AAU8AF51_9RHOB</name>
<dbReference type="InterPro" id="IPR027417">
    <property type="entry name" value="P-loop_NTPase"/>
</dbReference>
<accession>A0AAU8AF51</accession>
<dbReference type="GO" id="GO:0008146">
    <property type="term" value="F:sulfotransferase activity"/>
    <property type="evidence" value="ECO:0007669"/>
    <property type="project" value="InterPro"/>
</dbReference>
<gene>
    <name evidence="1" type="ORF">PVT71_11625</name>
</gene>
<protein>
    <submittedName>
        <fullName evidence="1">Sulfotransferase family 2 domain-containing protein</fullName>
    </submittedName>
</protein>
<dbReference type="AlphaFoldDB" id="A0AAU8AF51"/>
<dbReference type="EMBL" id="CP123384">
    <property type="protein sequence ID" value="XCC93122.1"/>
    <property type="molecule type" value="Genomic_DNA"/>
</dbReference>
<evidence type="ECO:0000313" key="1">
    <source>
        <dbReference type="EMBL" id="XCC93122.1"/>
    </source>
</evidence>
<dbReference type="Pfam" id="PF03567">
    <property type="entry name" value="Sulfotransfer_2"/>
    <property type="match status" value="1"/>
</dbReference>
<dbReference type="SUPFAM" id="SSF52540">
    <property type="entry name" value="P-loop containing nucleoside triphosphate hydrolases"/>
    <property type="match status" value="1"/>
</dbReference>
<dbReference type="GO" id="GO:0016020">
    <property type="term" value="C:membrane"/>
    <property type="evidence" value="ECO:0007669"/>
    <property type="project" value="InterPro"/>
</dbReference>
<dbReference type="InterPro" id="IPR005331">
    <property type="entry name" value="Sulfotransferase"/>
</dbReference>